<accession>A0ABS1X636</accession>
<sequence>MKHASSFVRAFGRVIAQVVAPVLLIAVSTQAAHATSGAAEVLEGMWCSEDANRGATIVQYSAAGSDITTFTVLSEADPRRIGAQSSMHLTAEAPNVFTRRSFDGADQILSVHSGRLTVNSLRIWNRGTRDETRQVLDTQTYYKCDVGQALRRAQAFLSSPKAEEATRLALQRDADAELEERRNASKDAYYAGLIRQLNQARITR</sequence>
<proteinExistence type="predicted"/>
<dbReference type="RefSeq" id="WP_203170849.1">
    <property type="nucleotide sequence ID" value="NZ_JAEVLS010000009.1"/>
</dbReference>
<evidence type="ECO:0000313" key="3">
    <source>
        <dbReference type="Proteomes" id="UP000661077"/>
    </source>
</evidence>
<feature type="signal peptide" evidence="1">
    <location>
        <begin position="1"/>
        <end position="31"/>
    </location>
</feature>
<dbReference type="EMBL" id="JAEVLS010000009">
    <property type="protein sequence ID" value="MBM0108680.1"/>
    <property type="molecule type" value="Genomic_DNA"/>
</dbReference>
<organism evidence="2 3">
    <name type="scientific">Steroidobacter gossypii</name>
    <dbReference type="NCBI Taxonomy" id="2805490"/>
    <lineage>
        <taxon>Bacteria</taxon>
        <taxon>Pseudomonadati</taxon>
        <taxon>Pseudomonadota</taxon>
        <taxon>Gammaproteobacteria</taxon>
        <taxon>Steroidobacterales</taxon>
        <taxon>Steroidobacteraceae</taxon>
        <taxon>Steroidobacter</taxon>
    </lineage>
</organism>
<keyword evidence="3" id="KW-1185">Reference proteome</keyword>
<keyword evidence="1" id="KW-0732">Signal</keyword>
<feature type="chain" id="PRO_5045991605" evidence="1">
    <location>
        <begin position="32"/>
        <end position="204"/>
    </location>
</feature>
<evidence type="ECO:0000256" key="1">
    <source>
        <dbReference type="SAM" id="SignalP"/>
    </source>
</evidence>
<protein>
    <submittedName>
        <fullName evidence="2">Uncharacterized protein</fullName>
    </submittedName>
</protein>
<gene>
    <name evidence="2" type="ORF">JM946_28445</name>
</gene>
<name>A0ABS1X636_9GAMM</name>
<reference evidence="2 3" key="1">
    <citation type="journal article" date="2021" name="Int. J. Syst. Evol. Microbiol.">
        <title>Steroidobacter gossypii sp. nov., isolated from soil of cotton cropping field.</title>
        <authorList>
            <person name="Huang R."/>
            <person name="Yang S."/>
            <person name="Zhen C."/>
            <person name="Liu W."/>
        </authorList>
    </citation>
    <scope>NUCLEOTIDE SEQUENCE [LARGE SCALE GENOMIC DNA]</scope>
    <source>
        <strain evidence="2 3">S1-65</strain>
    </source>
</reference>
<comment type="caution">
    <text evidence="2">The sequence shown here is derived from an EMBL/GenBank/DDBJ whole genome shotgun (WGS) entry which is preliminary data.</text>
</comment>
<evidence type="ECO:0000313" key="2">
    <source>
        <dbReference type="EMBL" id="MBM0108680.1"/>
    </source>
</evidence>
<dbReference type="Proteomes" id="UP000661077">
    <property type="component" value="Unassembled WGS sequence"/>
</dbReference>